<dbReference type="AlphaFoldDB" id="A0A927HYD5"/>
<evidence type="ECO:0000313" key="1">
    <source>
        <dbReference type="EMBL" id="MBD3844242.1"/>
    </source>
</evidence>
<name>A0A927HYD5_9HYPH</name>
<sequence length="79" mass="8702">MNAVALESFNTWIGWAQCDLRSLPTADEAPKSRSLLLSTARHSVRHALVAANKLGCSARKALCLRVLNWIAADMRRLPS</sequence>
<protein>
    <recommendedName>
        <fullName evidence="3">Transposase DDE domain-containing protein</fullName>
    </recommendedName>
</protein>
<proteinExistence type="predicted"/>
<organism evidence="1 2">
    <name type="scientific">Bosea spartocytisi</name>
    <dbReference type="NCBI Taxonomy" id="2773451"/>
    <lineage>
        <taxon>Bacteria</taxon>
        <taxon>Pseudomonadati</taxon>
        <taxon>Pseudomonadota</taxon>
        <taxon>Alphaproteobacteria</taxon>
        <taxon>Hyphomicrobiales</taxon>
        <taxon>Boseaceae</taxon>
        <taxon>Bosea</taxon>
    </lineage>
</organism>
<dbReference type="Proteomes" id="UP000619295">
    <property type="component" value="Unassembled WGS sequence"/>
</dbReference>
<dbReference type="RefSeq" id="WP_191123058.1">
    <property type="nucleotide sequence ID" value="NZ_JACXWY010000001.1"/>
</dbReference>
<gene>
    <name evidence="1" type="ORF">IED13_00930</name>
</gene>
<comment type="caution">
    <text evidence="1">The sequence shown here is derived from an EMBL/GenBank/DDBJ whole genome shotgun (WGS) entry which is preliminary data.</text>
</comment>
<reference evidence="1" key="1">
    <citation type="submission" date="2020-09" db="EMBL/GenBank/DDBJ databases">
        <title>Bosea spartocytisi sp. nov. a root nodule endophyte of Spartocytisus supranubius in the high mountain ecosystem fo the Teide National Park (Canary Islands, Spain).</title>
        <authorList>
            <person name="Pulido-Suarez L."/>
            <person name="Peix A."/>
            <person name="Igual J.M."/>
            <person name="Socas-Perez N."/>
            <person name="Velazquez E."/>
            <person name="Flores-Felix J.D."/>
            <person name="Leon-Barrios M."/>
        </authorList>
    </citation>
    <scope>NUCLEOTIDE SEQUENCE</scope>
    <source>
        <strain evidence="1">SSUT16</strain>
    </source>
</reference>
<keyword evidence="2" id="KW-1185">Reference proteome</keyword>
<evidence type="ECO:0008006" key="3">
    <source>
        <dbReference type="Google" id="ProtNLM"/>
    </source>
</evidence>
<evidence type="ECO:0000313" key="2">
    <source>
        <dbReference type="Proteomes" id="UP000619295"/>
    </source>
</evidence>
<dbReference type="EMBL" id="JACXWY010000001">
    <property type="protein sequence ID" value="MBD3844242.1"/>
    <property type="molecule type" value="Genomic_DNA"/>
</dbReference>
<accession>A0A927HYD5</accession>